<reference evidence="1" key="1">
    <citation type="submission" date="2013-04" db="EMBL/GenBank/DDBJ databases">
        <title>The genome sequencing project of 58 acetic acid bacteria.</title>
        <authorList>
            <person name="Okamoto-Kainuma A."/>
            <person name="Ishikawa M."/>
            <person name="Umino S."/>
            <person name="Koizumi Y."/>
            <person name="Shiwa Y."/>
            <person name="Yoshikawa H."/>
            <person name="Matsutani M."/>
            <person name="Matsushita K."/>
        </authorList>
    </citation>
    <scope>NUCLEOTIDE SEQUENCE</scope>
    <source>
        <strain evidence="1">DSM 14337</strain>
    </source>
</reference>
<dbReference type="Proteomes" id="UP001065047">
    <property type="component" value="Unassembled WGS sequence"/>
</dbReference>
<accession>A0ABQ0Q041</accession>
<comment type="caution">
    <text evidence="1">The sequence shown here is derived from an EMBL/GenBank/DDBJ whole genome shotgun (WGS) entry which is preliminary data.</text>
</comment>
<keyword evidence="2" id="KW-1185">Reference proteome</keyword>
<protein>
    <submittedName>
        <fullName evidence="1">Uncharacterized protein</fullName>
    </submittedName>
</protein>
<dbReference type="GeneID" id="29557909"/>
<dbReference type="EMBL" id="BAPF01000056">
    <property type="protein sequence ID" value="GBQ85868.1"/>
    <property type="molecule type" value="Genomic_DNA"/>
</dbReference>
<name>A0ABQ0Q041_9PROT</name>
<sequence>MHVEISVALDRMKAIRCPKCKTNNVLLGEGRTLSEDRADRDAYFQGEREPGLTSRKNWWLEFGEKGSSSKFLFNMLSEIPDIRLAVPSDASDFRRCVLLLDLIPEWRDKLELRMAKAPDPWPELARNWDSLERTLRKESPDLDFFKDKPTSFGGMLQIVISSKKQ</sequence>
<gene>
    <name evidence="1" type="ORF">AA14337_3182</name>
</gene>
<evidence type="ECO:0000313" key="1">
    <source>
        <dbReference type="EMBL" id="GBQ85868.1"/>
    </source>
</evidence>
<evidence type="ECO:0000313" key="2">
    <source>
        <dbReference type="Proteomes" id="UP001065047"/>
    </source>
</evidence>
<dbReference type="RefSeq" id="WP_156477029.1">
    <property type="nucleotide sequence ID" value="NZ_BAPF01000056.1"/>
</dbReference>
<proteinExistence type="predicted"/>
<organism evidence="1 2">
    <name type="scientific">Acetobacter malorum DSM 14337</name>
    <dbReference type="NCBI Taxonomy" id="1307910"/>
    <lineage>
        <taxon>Bacteria</taxon>
        <taxon>Pseudomonadati</taxon>
        <taxon>Pseudomonadota</taxon>
        <taxon>Alphaproteobacteria</taxon>
        <taxon>Acetobacterales</taxon>
        <taxon>Acetobacteraceae</taxon>
        <taxon>Acetobacter</taxon>
    </lineage>
</organism>